<protein>
    <submittedName>
        <fullName evidence="1">Uncharacterized protein</fullName>
    </submittedName>
</protein>
<name>A0AA35LYT5_9HYPO</name>
<keyword evidence="2" id="KW-1185">Reference proteome</keyword>
<feature type="non-terminal residue" evidence="1">
    <location>
        <position position="1"/>
    </location>
</feature>
<dbReference type="Proteomes" id="UP001160390">
    <property type="component" value="Unassembled WGS sequence"/>
</dbReference>
<organism evidence="1 2">
    <name type="scientific">Clonostachys chloroleuca</name>
    <dbReference type="NCBI Taxonomy" id="1926264"/>
    <lineage>
        <taxon>Eukaryota</taxon>
        <taxon>Fungi</taxon>
        <taxon>Dikarya</taxon>
        <taxon>Ascomycota</taxon>
        <taxon>Pezizomycotina</taxon>
        <taxon>Sordariomycetes</taxon>
        <taxon>Hypocreomycetidae</taxon>
        <taxon>Hypocreales</taxon>
        <taxon>Bionectriaceae</taxon>
        <taxon>Clonostachys</taxon>
    </lineage>
</organism>
<evidence type="ECO:0000313" key="1">
    <source>
        <dbReference type="EMBL" id="CAI6085954.1"/>
    </source>
</evidence>
<accession>A0AA35LYT5</accession>
<dbReference type="AlphaFoldDB" id="A0AA35LYT5"/>
<feature type="non-terminal residue" evidence="1">
    <location>
        <position position="107"/>
    </location>
</feature>
<proteinExistence type="predicted"/>
<reference evidence="1" key="1">
    <citation type="submission" date="2023-01" db="EMBL/GenBank/DDBJ databases">
        <authorList>
            <person name="Piombo E."/>
        </authorList>
    </citation>
    <scope>NUCLEOTIDE SEQUENCE</scope>
</reference>
<sequence length="107" mass="11874">NGCLLGGAVHPTAASTPKLYFESIPLTAILLVKTIHTKSPITSKLLSLKPTLRFQTFNFAKMKFFATTILIAATSVVANYDPCPPLFFQFLSAARLMFGVHYLEYWC</sequence>
<dbReference type="EMBL" id="CABFNP030000773">
    <property type="protein sequence ID" value="CAI6085954.1"/>
    <property type="molecule type" value="Genomic_DNA"/>
</dbReference>
<evidence type="ECO:0000313" key="2">
    <source>
        <dbReference type="Proteomes" id="UP001160390"/>
    </source>
</evidence>
<gene>
    <name evidence="1" type="ORF">CCHLO57077_00019865</name>
</gene>
<comment type="caution">
    <text evidence="1">The sequence shown here is derived from an EMBL/GenBank/DDBJ whole genome shotgun (WGS) entry which is preliminary data.</text>
</comment>